<keyword evidence="4" id="KW-0378">Hydrolase</keyword>
<dbReference type="RefSeq" id="WP_150264458.1">
    <property type="nucleotide sequence ID" value="NZ_CP029194.1"/>
</dbReference>
<keyword evidence="2" id="KW-0732">Signal</keyword>
<name>A0A5P2AQU2_STRVZ</name>
<dbReference type="PROSITE" id="PS51762">
    <property type="entry name" value="GH16_2"/>
    <property type="match status" value="1"/>
</dbReference>
<evidence type="ECO:0000256" key="2">
    <source>
        <dbReference type="SAM" id="SignalP"/>
    </source>
</evidence>
<dbReference type="Proteomes" id="UP000324106">
    <property type="component" value="Chromosome"/>
</dbReference>
<dbReference type="SUPFAM" id="SSF49899">
    <property type="entry name" value="Concanavalin A-like lectins/glucanases"/>
    <property type="match status" value="1"/>
</dbReference>
<evidence type="ECO:0000256" key="1">
    <source>
        <dbReference type="SAM" id="MobiDB-lite"/>
    </source>
</evidence>
<dbReference type="InterPro" id="IPR000757">
    <property type="entry name" value="Beta-glucanase-like"/>
</dbReference>
<dbReference type="CDD" id="cd00413">
    <property type="entry name" value="Glyco_hydrolase_16"/>
    <property type="match status" value="1"/>
</dbReference>
<dbReference type="Gene3D" id="2.60.120.200">
    <property type="match status" value="1"/>
</dbReference>
<feature type="region of interest" description="Disordered" evidence="1">
    <location>
        <begin position="33"/>
        <end position="109"/>
    </location>
</feature>
<feature type="chain" id="PRO_5024839696" evidence="2">
    <location>
        <begin position="30"/>
        <end position="317"/>
    </location>
</feature>
<feature type="compositionally biased region" description="Low complexity" evidence="1">
    <location>
        <begin position="33"/>
        <end position="50"/>
    </location>
</feature>
<sequence>MSQPRRTSRRRAWTALTLPALLCVLAACSADPAAGGGADDAAGPARDASPTPTGPPGTLFDNFDYTGADDPSLAAHGWEIRTGGGGPGIKDTWSADGAAFPSDPTAEGGKVLRLRSSTDGTEQGTTQVEVQTTSRNFFTGTFAARVHLGDKPTSGRDGDHVVQAFFPISPSDSSENYSELDFEYLPNGGWGSVGPQLDNVSWYKADPPDRVHNTLKRRLEGWHTMMITAMDGKVTYSLDGKELFTSSGKYVPREQMDIHFSNWLIDLPFTGGPRTWDMKVDWVYYKADEAVSQADVQKTVDGFHSTGTDYINTVPKP</sequence>
<dbReference type="AlphaFoldDB" id="A0A5P2AQU2"/>
<feature type="signal peptide" evidence="2">
    <location>
        <begin position="1"/>
        <end position="29"/>
    </location>
</feature>
<dbReference type="GO" id="GO:0004553">
    <property type="term" value="F:hydrolase activity, hydrolyzing O-glycosyl compounds"/>
    <property type="evidence" value="ECO:0007669"/>
    <property type="project" value="InterPro"/>
</dbReference>
<dbReference type="EMBL" id="CP029194">
    <property type="protein sequence ID" value="QES18639.1"/>
    <property type="molecule type" value="Genomic_DNA"/>
</dbReference>
<dbReference type="InterPro" id="IPR013320">
    <property type="entry name" value="ConA-like_dom_sf"/>
</dbReference>
<gene>
    <name evidence="4" type="ORF">DEJ46_05700</name>
</gene>
<feature type="domain" description="GH16" evidence="3">
    <location>
        <begin position="44"/>
        <end position="291"/>
    </location>
</feature>
<evidence type="ECO:0000313" key="5">
    <source>
        <dbReference type="Proteomes" id="UP000324106"/>
    </source>
</evidence>
<dbReference type="GO" id="GO:0005975">
    <property type="term" value="P:carbohydrate metabolic process"/>
    <property type="evidence" value="ECO:0007669"/>
    <property type="project" value="InterPro"/>
</dbReference>
<organism evidence="4 5">
    <name type="scientific">Streptomyces venezuelae</name>
    <dbReference type="NCBI Taxonomy" id="54571"/>
    <lineage>
        <taxon>Bacteria</taxon>
        <taxon>Bacillati</taxon>
        <taxon>Actinomycetota</taxon>
        <taxon>Actinomycetes</taxon>
        <taxon>Kitasatosporales</taxon>
        <taxon>Streptomycetaceae</taxon>
        <taxon>Streptomyces</taxon>
    </lineage>
</organism>
<protein>
    <submittedName>
        <fullName evidence="4">Hydrolase</fullName>
    </submittedName>
</protein>
<dbReference type="PROSITE" id="PS51257">
    <property type="entry name" value="PROKAR_LIPOPROTEIN"/>
    <property type="match status" value="1"/>
</dbReference>
<evidence type="ECO:0000313" key="4">
    <source>
        <dbReference type="EMBL" id="QES18639.1"/>
    </source>
</evidence>
<proteinExistence type="predicted"/>
<reference evidence="4 5" key="1">
    <citation type="submission" date="2018-05" db="EMBL/GenBank/DDBJ databases">
        <title>Streptomyces venezuelae.</title>
        <authorList>
            <person name="Kim W."/>
            <person name="Lee N."/>
            <person name="Cho B.-K."/>
        </authorList>
    </citation>
    <scope>NUCLEOTIDE SEQUENCE [LARGE SCALE GENOMIC DNA]</scope>
    <source>
        <strain evidence="4 5">ATCC 15068</strain>
    </source>
</reference>
<dbReference type="OrthoDB" id="3404894at2"/>
<accession>A0A5P2AQU2</accession>
<evidence type="ECO:0000259" key="3">
    <source>
        <dbReference type="PROSITE" id="PS51762"/>
    </source>
</evidence>